<sequence length="214" mass="25531">MDTKVHYNRTPTRKCYIYSKANWENINKEQLQTTIEANNQKEDSVQQLWSTFKADLFKTMDANIPNKEIRSRNNIPWIKHKHKKMLKRKQRLYKQARKTRKWTNYRAYQKECKRSLRRAEWEYVNSNIIEGLQNNNNKPFWKYVKSKRQDSNGIAPLKHGTTLVNDSKGKAELLLKQFKSVFTRTSKAEMPETRISPKVSSNQSKLTRKASKNY</sequence>
<feature type="region of interest" description="Disordered" evidence="1">
    <location>
        <begin position="186"/>
        <end position="214"/>
    </location>
</feature>
<gene>
    <name evidence="2" type="ORF">FSP39_022689</name>
</gene>
<dbReference type="PANTHER" id="PTHR33395">
    <property type="entry name" value="TRANSCRIPTASE, PUTATIVE-RELATED-RELATED"/>
    <property type="match status" value="1"/>
</dbReference>
<dbReference type="PANTHER" id="PTHR33395:SF22">
    <property type="entry name" value="REVERSE TRANSCRIPTASE DOMAIN-CONTAINING PROTEIN"/>
    <property type="match status" value="1"/>
</dbReference>
<dbReference type="Proteomes" id="UP001186944">
    <property type="component" value="Unassembled WGS sequence"/>
</dbReference>
<keyword evidence="3" id="KW-1185">Reference proteome</keyword>
<proteinExistence type="predicted"/>
<dbReference type="EMBL" id="VSWD01000008">
    <property type="protein sequence ID" value="KAK3096065.1"/>
    <property type="molecule type" value="Genomic_DNA"/>
</dbReference>
<protein>
    <submittedName>
        <fullName evidence="2">Uncharacterized protein</fullName>
    </submittedName>
</protein>
<accession>A0AA88YAH1</accession>
<name>A0AA88YAH1_PINIB</name>
<evidence type="ECO:0000256" key="1">
    <source>
        <dbReference type="SAM" id="MobiDB-lite"/>
    </source>
</evidence>
<evidence type="ECO:0000313" key="2">
    <source>
        <dbReference type="EMBL" id="KAK3096065.1"/>
    </source>
</evidence>
<reference evidence="2" key="1">
    <citation type="submission" date="2019-08" db="EMBL/GenBank/DDBJ databases">
        <title>The improved chromosome-level genome for the pearl oyster Pinctada fucata martensii using PacBio sequencing and Hi-C.</title>
        <authorList>
            <person name="Zheng Z."/>
        </authorList>
    </citation>
    <scope>NUCLEOTIDE SEQUENCE</scope>
    <source>
        <strain evidence="2">ZZ-2019</strain>
        <tissue evidence="2">Adductor muscle</tissue>
    </source>
</reference>
<evidence type="ECO:0000313" key="3">
    <source>
        <dbReference type="Proteomes" id="UP001186944"/>
    </source>
</evidence>
<dbReference type="AlphaFoldDB" id="A0AA88YAH1"/>
<comment type="caution">
    <text evidence="2">The sequence shown here is derived from an EMBL/GenBank/DDBJ whole genome shotgun (WGS) entry which is preliminary data.</text>
</comment>
<organism evidence="2 3">
    <name type="scientific">Pinctada imbricata</name>
    <name type="common">Atlantic pearl-oyster</name>
    <name type="synonym">Pinctada martensii</name>
    <dbReference type="NCBI Taxonomy" id="66713"/>
    <lineage>
        <taxon>Eukaryota</taxon>
        <taxon>Metazoa</taxon>
        <taxon>Spiralia</taxon>
        <taxon>Lophotrochozoa</taxon>
        <taxon>Mollusca</taxon>
        <taxon>Bivalvia</taxon>
        <taxon>Autobranchia</taxon>
        <taxon>Pteriomorphia</taxon>
        <taxon>Pterioida</taxon>
        <taxon>Pterioidea</taxon>
        <taxon>Pteriidae</taxon>
        <taxon>Pinctada</taxon>
    </lineage>
</organism>